<feature type="region of interest" description="Disordered" evidence="2">
    <location>
        <begin position="31"/>
        <end position="53"/>
    </location>
</feature>
<feature type="compositionally biased region" description="Polar residues" evidence="2">
    <location>
        <begin position="148"/>
        <end position="168"/>
    </location>
</feature>
<accession>A0ABD1PDZ6</accession>
<evidence type="ECO:0000256" key="1">
    <source>
        <dbReference type="SAM" id="Coils"/>
    </source>
</evidence>
<proteinExistence type="predicted"/>
<evidence type="ECO:0008006" key="5">
    <source>
        <dbReference type="Google" id="ProtNLM"/>
    </source>
</evidence>
<feature type="coiled-coil region" evidence="1">
    <location>
        <begin position="407"/>
        <end position="434"/>
    </location>
</feature>
<gene>
    <name evidence="3" type="ORF">Adt_45520</name>
</gene>
<reference evidence="4" key="1">
    <citation type="submission" date="2024-07" db="EMBL/GenBank/DDBJ databases">
        <title>Two chromosome-level genome assemblies of Korean endemic species Abeliophyllum distichum and Forsythia ovata (Oleaceae).</title>
        <authorList>
            <person name="Jang H."/>
        </authorList>
    </citation>
    <scope>NUCLEOTIDE SEQUENCE [LARGE SCALE GENOMIC DNA]</scope>
</reference>
<protein>
    <recommendedName>
        <fullName evidence="5">Ribosomal protein L34Ae</fullName>
    </recommendedName>
</protein>
<evidence type="ECO:0000313" key="3">
    <source>
        <dbReference type="EMBL" id="KAL2462100.1"/>
    </source>
</evidence>
<comment type="caution">
    <text evidence="3">The sequence shown here is derived from an EMBL/GenBank/DDBJ whole genome shotgun (WGS) entry which is preliminary data.</text>
</comment>
<dbReference type="Proteomes" id="UP001604336">
    <property type="component" value="Unassembled WGS sequence"/>
</dbReference>
<dbReference type="InterPro" id="IPR012870">
    <property type="entry name" value="DUF1666"/>
</dbReference>
<dbReference type="EMBL" id="JBFOLK010000014">
    <property type="protein sequence ID" value="KAL2462100.1"/>
    <property type="molecule type" value="Genomic_DNA"/>
</dbReference>
<evidence type="ECO:0000313" key="4">
    <source>
        <dbReference type="Proteomes" id="UP001604336"/>
    </source>
</evidence>
<feature type="compositionally biased region" description="Basic and acidic residues" evidence="2">
    <location>
        <begin position="67"/>
        <end position="77"/>
    </location>
</feature>
<dbReference type="PANTHER" id="PTHR46702">
    <property type="entry name" value="DNA LIGASE (DUF1666)-RELATED"/>
    <property type="match status" value="1"/>
</dbReference>
<name>A0ABD1PDZ6_9LAMI</name>
<organism evidence="3 4">
    <name type="scientific">Abeliophyllum distichum</name>
    <dbReference type="NCBI Taxonomy" id="126358"/>
    <lineage>
        <taxon>Eukaryota</taxon>
        <taxon>Viridiplantae</taxon>
        <taxon>Streptophyta</taxon>
        <taxon>Embryophyta</taxon>
        <taxon>Tracheophyta</taxon>
        <taxon>Spermatophyta</taxon>
        <taxon>Magnoliopsida</taxon>
        <taxon>eudicotyledons</taxon>
        <taxon>Gunneridae</taxon>
        <taxon>Pentapetalae</taxon>
        <taxon>asterids</taxon>
        <taxon>lamiids</taxon>
        <taxon>Lamiales</taxon>
        <taxon>Oleaceae</taxon>
        <taxon>Forsythieae</taxon>
        <taxon>Abeliophyllum</taxon>
    </lineage>
</organism>
<keyword evidence="1" id="KW-0175">Coiled coil</keyword>
<dbReference type="AlphaFoldDB" id="A0ABD1PDZ6"/>
<feature type="region of interest" description="Disordered" evidence="2">
    <location>
        <begin position="144"/>
        <end position="182"/>
    </location>
</feature>
<dbReference type="Pfam" id="PF07891">
    <property type="entry name" value="DUF1666"/>
    <property type="match status" value="1"/>
</dbReference>
<sequence>MVRFRNHEYGYEFCVPSDEEWNGNGMEMEEENEYYEDQLSEGKNLDSEDSFKSTADYEEVYEEEILVRDTDSSHDSETNDDNNPTSEFGINLVANHNEHQEKYGREIVEDEIKFKQEEDFLVFQPPKSMSKKLIQEKEEEEIFGDSLTIGSTSKDSSEWRSSINYRDQSGTDDPFSSSSRRSCPKWESYTVFQKYDEEMLFLDRISAQKLHETESLRSIQACPRSISDRIVHKLAAKNKRSDFHHNPYYELETAYVAQICLTWEALNWNYKYFQRLRASRRDFDPGCPAMVAQQFQQFQVLLQRYIENEPYENGRRPEIYARVRRLAPKLLQVPEYRDYSEEKREEGVSSRISSNSFLDIMEESMRTFMNFLKADRENHYKIFAALFRRNLRGSVDATLLLLQKKVNKKKKAKLNELRRSRTCLRKRRLRAEEEMEILMALIDLKVVSRVLRMKELNDEQLHWCENKMSKVKVSDGKLQRDSSPLFYPAH</sequence>
<evidence type="ECO:0000256" key="2">
    <source>
        <dbReference type="SAM" id="MobiDB-lite"/>
    </source>
</evidence>
<keyword evidence="4" id="KW-1185">Reference proteome</keyword>
<feature type="region of interest" description="Disordered" evidence="2">
    <location>
        <begin position="67"/>
        <end position="89"/>
    </location>
</feature>
<dbReference type="PANTHER" id="PTHR46702:SF2">
    <property type="entry name" value="DNA LIGASE (DUF1666)"/>
    <property type="match status" value="1"/>
</dbReference>